<keyword evidence="3" id="KW-1185">Reference proteome</keyword>
<feature type="compositionally biased region" description="Basic residues" evidence="1">
    <location>
        <begin position="35"/>
        <end position="47"/>
    </location>
</feature>
<dbReference type="HOGENOM" id="CLU_2100943_0_0_1"/>
<feature type="region of interest" description="Disordered" evidence="1">
    <location>
        <begin position="1"/>
        <end position="51"/>
    </location>
</feature>
<dbReference type="Proteomes" id="UP000026960">
    <property type="component" value="Chromosome 7"/>
</dbReference>
<dbReference type="AlphaFoldDB" id="A0A0D3GSW5"/>
<organism evidence="2">
    <name type="scientific">Oryza barthii</name>
    <dbReference type="NCBI Taxonomy" id="65489"/>
    <lineage>
        <taxon>Eukaryota</taxon>
        <taxon>Viridiplantae</taxon>
        <taxon>Streptophyta</taxon>
        <taxon>Embryophyta</taxon>
        <taxon>Tracheophyta</taxon>
        <taxon>Spermatophyta</taxon>
        <taxon>Magnoliopsida</taxon>
        <taxon>Liliopsida</taxon>
        <taxon>Poales</taxon>
        <taxon>Poaceae</taxon>
        <taxon>BOP clade</taxon>
        <taxon>Oryzoideae</taxon>
        <taxon>Oryzeae</taxon>
        <taxon>Oryzinae</taxon>
        <taxon>Oryza</taxon>
    </lineage>
</organism>
<reference evidence="2" key="1">
    <citation type="journal article" date="2009" name="Rice">
        <title>De Novo Next Generation Sequencing of Plant Genomes.</title>
        <authorList>
            <person name="Rounsley S."/>
            <person name="Marri P.R."/>
            <person name="Yu Y."/>
            <person name="He R."/>
            <person name="Sisneros N."/>
            <person name="Goicoechea J.L."/>
            <person name="Lee S.J."/>
            <person name="Angelova A."/>
            <person name="Kudrna D."/>
            <person name="Luo M."/>
            <person name="Affourtit J."/>
            <person name="Desany B."/>
            <person name="Knight J."/>
            <person name="Niazi F."/>
            <person name="Egholm M."/>
            <person name="Wing R.A."/>
        </authorList>
    </citation>
    <scope>NUCLEOTIDE SEQUENCE [LARGE SCALE GENOMIC DNA]</scope>
    <source>
        <strain evidence="2">cv. IRGC 105608</strain>
    </source>
</reference>
<sequence>MAGDWTSARGVSGGGGGRHGAMRRGQRSGRGVWRGLRRTNAGRRGRRCSGSTCQQRLSGEHRCVSRELAGDERWVKTQPGLAGPTTMFPLQRALSCRLIPQGCLPGENPVLALLSP</sequence>
<evidence type="ECO:0000256" key="1">
    <source>
        <dbReference type="SAM" id="MobiDB-lite"/>
    </source>
</evidence>
<dbReference type="PaxDb" id="65489-OBART07G20270.1"/>
<name>A0A0D3GSW5_9ORYZ</name>
<evidence type="ECO:0000313" key="3">
    <source>
        <dbReference type="Proteomes" id="UP000026960"/>
    </source>
</evidence>
<dbReference type="Gramene" id="OBART07G20270.1">
    <property type="protein sequence ID" value="OBART07G20270.1"/>
    <property type="gene ID" value="OBART07G20270"/>
</dbReference>
<evidence type="ECO:0000313" key="2">
    <source>
        <dbReference type="EnsemblPlants" id="OBART07G20270.1"/>
    </source>
</evidence>
<dbReference type="EnsemblPlants" id="OBART07G20270.1">
    <property type="protein sequence ID" value="OBART07G20270.1"/>
    <property type="gene ID" value="OBART07G20270"/>
</dbReference>
<protein>
    <submittedName>
        <fullName evidence="2">Uncharacterized protein</fullName>
    </submittedName>
</protein>
<proteinExistence type="predicted"/>
<reference evidence="2" key="2">
    <citation type="submission" date="2015-03" db="UniProtKB">
        <authorList>
            <consortium name="EnsemblPlants"/>
        </authorList>
    </citation>
    <scope>IDENTIFICATION</scope>
</reference>
<accession>A0A0D3GSW5</accession>